<keyword evidence="5 14" id="KW-0808">Transferase</keyword>
<reference evidence="20 21" key="1">
    <citation type="submission" date="2015-07" db="EMBL/GenBank/DDBJ databases">
        <title>Emmonsia species relationships and genome sequence.</title>
        <authorList>
            <person name="Cuomo C.A."/>
            <person name="Schwartz I.S."/>
            <person name="Kenyon C."/>
            <person name="de Hoog G.S."/>
            <person name="Govender N.P."/>
            <person name="Botha A."/>
            <person name="Moreno L."/>
            <person name="de Vries M."/>
            <person name="Munoz J.F."/>
            <person name="Stielow J.B."/>
        </authorList>
    </citation>
    <scope>NUCLEOTIDE SEQUENCE [LARGE SCALE GENOMIC DNA]</scope>
    <source>
        <strain evidence="20 21">CBS 136260</strain>
    </source>
</reference>
<evidence type="ECO:0000256" key="9">
    <source>
        <dbReference type="ARBA" id="ARBA00022741"/>
    </source>
</evidence>
<dbReference type="FunFam" id="3.30.70.3000:FF:000001">
    <property type="entry name" value="tRNA(His) guanylyltransferase"/>
    <property type="match status" value="1"/>
</dbReference>
<name>A0A1B7P8Y3_9EURO</name>
<evidence type="ECO:0000256" key="8">
    <source>
        <dbReference type="ARBA" id="ARBA00022723"/>
    </source>
</evidence>
<feature type="binding site" evidence="15">
    <location>
        <begin position="30"/>
        <end position="35"/>
    </location>
    <ligand>
        <name>GTP</name>
        <dbReference type="ChEBI" id="CHEBI:37565"/>
    </ligand>
</feature>
<evidence type="ECO:0000256" key="14">
    <source>
        <dbReference type="PIRNR" id="PIRNR028980"/>
    </source>
</evidence>
<evidence type="ECO:0000256" key="3">
    <source>
        <dbReference type="ARBA" id="ARBA00012511"/>
    </source>
</evidence>
<evidence type="ECO:0000313" key="21">
    <source>
        <dbReference type="Proteomes" id="UP000091918"/>
    </source>
</evidence>
<keyword evidence="21" id="KW-1185">Reference proteome</keyword>
<protein>
    <recommendedName>
        <fullName evidence="4 14">tRNA(His) guanylyltransferase</fullName>
        <ecNumber evidence="3 14">2.7.7.79</ecNumber>
    </recommendedName>
    <alternativeName>
        <fullName evidence="12 14">tRNA-histidine guanylyltransferase</fullName>
    </alternativeName>
</protein>
<dbReference type="GO" id="GO:0006400">
    <property type="term" value="P:tRNA modification"/>
    <property type="evidence" value="ECO:0007669"/>
    <property type="project" value="UniProtKB-UniRule"/>
</dbReference>
<evidence type="ECO:0000256" key="1">
    <source>
        <dbReference type="ARBA" id="ARBA00002939"/>
    </source>
</evidence>
<feature type="binding site" evidence="16">
    <location>
        <position position="30"/>
    </location>
    <ligand>
        <name>Mg(2+)</name>
        <dbReference type="ChEBI" id="CHEBI:18420"/>
        <label>1</label>
        <note>catalytic</note>
    </ligand>
</feature>
<feature type="binding site" evidence="15">
    <location>
        <begin position="76"/>
        <end position="77"/>
    </location>
    <ligand>
        <name>GTP</name>
        <dbReference type="ChEBI" id="CHEBI:37565"/>
    </ligand>
</feature>
<comment type="catalytic activity">
    <reaction evidence="13 14">
        <text>a 5'-end ribonucleotide-tRNA(His) + GTP + ATP + H2O = a 5'-end phospho-guanosine-ribonucleotide-tRNA(His) + AMP + 2 diphosphate + H(+)</text>
        <dbReference type="Rhea" id="RHEA:54564"/>
        <dbReference type="Rhea" id="RHEA-COMP:14193"/>
        <dbReference type="Rhea" id="RHEA-COMP:14917"/>
        <dbReference type="ChEBI" id="CHEBI:15377"/>
        <dbReference type="ChEBI" id="CHEBI:15378"/>
        <dbReference type="ChEBI" id="CHEBI:30616"/>
        <dbReference type="ChEBI" id="CHEBI:33019"/>
        <dbReference type="ChEBI" id="CHEBI:37565"/>
        <dbReference type="ChEBI" id="CHEBI:138282"/>
        <dbReference type="ChEBI" id="CHEBI:141847"/>
        <dbReference type="ChEBI" id="CHEBI:456215"/>
        <dbReference type="EC" id="2.7.7.79"/>
    </reaction>
</comment>
<dbReference type="GO" id="GO:0005525">
    <property type="term" value="F:GTP binding"/>
    <property type="evidence" value="ECO:0007669"/>
    <property type="project" value="UniProtKB-UniRule"/>
</dbReference>
<dbReference type="Proteomes" id="UP000091918">
    <property type="component" value="Unassembled WGS sequence"/>
</dbReference>
<feature type="domain" description="Thg1 C-terminal" evidence="19">
    <location>
        <begin position="138"/>
        <end position="277"/>
    </location>
</feature>
<evidence type="ECO:0000256" key="11">
    <source>
        <dbReference type="ARBA" id="ARBA00023134"/>
    </source>
</evidence>
<evidence type="ECO:0000256" key="10">
    <source>
        <dbReference type="ARBA" id="ARBA00022842"/>
    </source>
</evidence>
<feature type="domain" description="tRNAHis guanylyltransferase catalytic" evidence="18">
    <location>
        <begin position="7"/>
        <end position="135"/>
    </location>
</feature>
<evidence type="ECO:0000256" key="15">
    <source>
        <dbReference type="PIRSR" id="PIRSR028980-1"/>
    </source>
</evidence>
<dbReference type="InterPro" id="IPR025845">
    <property type="entry name" value="Thg1_C_dom"/>
</dbReference>
<evidence type="ECO:0000256" key="2">
    <source>
        <dbReference type="ARBA" id="ARBA00010113"/>
    </source>
</evidence>
<dbReference type="EMBL" id="LGUA01000009">
    <property type="protein sequence ID" value="OAX85429.1"/>
    <property type="molecule type" value="Genomic_DNA"/>
</dbReference>
<accession>A0A1B7P8Y3</accession>
<keyword evidence="9 14" id="KW-0547">Nucleotide-binding</keyword>
<feature type="binding site" evidence="16">
    <location>
        <position position="77"/>
    </location>
    <ligand>
        <name>Mg(2+)</name>
        <dbReference type="ChEBI" id="CHEBI:18420"/>
        <label>1</label>
        <note>catalytic</note>
    </ligand>
</feature>
<comment type="caution">
    <text evidence="20">The sequence shown here is derived from an EMBL/GenBank/DDBJ whole genome shotgun (WGS) entry which is preliminary data.</text>
</comment>
<organism evidence="20 21">
    <name type="scientific">Emergomyces africanus</name>
    <dbReference type="NCBI Taxonomy" id="1955775"/>
    <lineage>
        <taxon>Eukaryota</taxon>
        <taxon>Fungi</taxon>
        <taxon>Dikarya</taxon>
        <taxon>Ascomycota</taxon>
        <taxon>Pezizomycotina</taxon>
        <taxon>Eurotiomycetes</taxon>
        <taxon>Eurotiomycetidae</taxon>
        <taxon>Onygenales</taxon>
        <taxon>Ajellomycetaceae</taxon>
        <taxon>Emergomyces</taxon>
    </lineage>
</organism>
<dbReference type="AlphaFoldDB" id="A0A1B7P8Y3"/>
<evidence type="ECO:0000256" key="13">
    <source>
        <dbReference type="ARBA" id="ARBA00047281"/>
    </source>
</evidence>
<comment type="similarity">
    <text evidence="2 14">Belongs to the tRNA(His) guanylyltransferase family.</text>
</comment>
<dbReference type="GO" id="GO:0008193">
    <property type="term" value="F:tRNA guanylyltransferase activity"/>
    <property type="evidence" value="ECO:0007669"/>
    <property type="project" value="UniProtKB-UniRule"/>
</dbReference>
<keyword evidence="7 14" id="KW-0548">Nucleotidyltransferase</keyword>
<dbReference type="EC" id="2.7.7.79" evidence="3 14"/>
<dbReference type="Gene3D" id="3.30.70.3000">
    <property type="match status" value="1"/>
</dbReference>
<dbReference type="Pfam" id="PF04446">
    <property type="entry name" value="Thg1"/>
    <property type="match status" value="1"/>
</dbReference>
<evidence type="ECO:0000256" key="7">
    <source>
        <dbReference type="ARBA" id="ARBA00022695"/>
    </source>
</evidence>
<evidence type="ECO:0000259" key="19">
    <source>
        <dbReference type="Pfam" id="PF14413"/>
    </source>
</evidence>
<dbReference type="PANTHER" id="PTHR12729:SF6">
    <property type="entry name" value="TRNA(HIS) GUANYLYLTRANSFERASE-RELATED"/>
    <property type="match status" value="1"/>
</dbReference>
<evidence type="ECO:0000259" key="18">
    <source>
        <dbReference type="Pfam" id="PF04446"/>
    </source>
</evidence>
<comment type="cofactor">
    <cofactor evidence="16">
        <name>Mg(2+)</name>
        <dbReference type="ChEBI" id="CHEBI:18420"/>
    </cofactor>
    <text evidence="16">Binds 2 magnesium ions per subunit.</text>
</comment>
<keyword evidence="10 14" id="KW-0460">Magnesium</keyword>
<dbReference type="OrthoDB" id="62560at2759"/>
<evidence type="ECO:0000256" key="5">
    <source>
        <dbReference type="ARBA" id="ARBA00022679"/>
    </source>
</evidence>
<evidence type="ECO:0000256" key="12">
    <source>
        <dbReference type="ARBA" id="ARBA00032480"/>
    </source>
</evidence>
<dbReference type="InterPro" id="IPR038469">
    <property type="entry name" value="tRNAHis_GuaTrfase_Thg1_sf"/>
</dbReference>
<evidence type="ECO:0000256" key="16">
    <source>
        <dbReference type="PIRSR" id="PIRSR028980-2"/>
    </source>
</evidence>
<dbReference type="PANTHER" id="PTHR12729">
    <property type="entry name" value="TRNA(HIS) GUANYLYLTRANSFERASE-RELATED"/>
    <property type="match status" value="1"/>
</dbReference>
<evidence type="ECO:0000256" key="6">
    <source>
        <dbReference type="ARBA" id="ARBA00022694"/>
    </source>
</evidence>
<feature type="binding site" evidence="16">
    <location>
        <position position="31"/>
    </location>
    <ligand>
        <name>Mg(2+)</name>
        <dbReference type="ChEBI" id="CHEBI:18420"/>
        <label>1</label>
        <note>catalytic</note>
    </ligand>
</feature>
<feature type="binding site" evidence="16">
    <location>
        <position position="77"/>
    </location>
    <ligand>
        <name>Mg(2+)</name>
        <dbReference type="ChEBI" id="CHEBI:18420"/>
        <label>2</label>
        <note>catalytic</note>
    </ligand>
</feature>
<dbReference type="STRING" id="1658172.A0A1B7P8Y3"/>
<sequence>MFAPCRYEYVKAFEQDDTLLPNTWIVVRIDGRGFHRFSDRYQFRKPNDERALNLMNTAACAVMKDLPDLIIAYGVSDEYRCGLLLINGDLNIYEYLILITAFDKASFSTGAVSYLSGEAEPGFLPSFDGRAVQYPSLKNLRDYMSWRQADCHINNLYNTTFWNMILRGGMSNTEAEKALQGTVSGDKNEILFSKFGINYNNEPEMFRKGSVIFRDYEIQPQTEEKTSGVSKEIMESLEESDVGEQGPPRELTKSQMARLRKMQKKATIVVTHLDIIKDDFWDQRPWILSNKPGRLPGDG</sequence>
<evidence type="ECO:0000313" key="20">
    <source>
        <dbReference type="EMBL" id="OAX85429.1"/>
    </source>
</evidence>
<evidence type="ECO:0000256" key="17">
    <source>
        <dbReference type="SAM" id="MobiDB-lite"/>
    </source>
</evidence>
<keyword evidence="11 14" id="KW-0342">GTP-binding</keyword>
<dbReference type="InterPro" id="IPR007537">
    <property type="entry name" value="tRNAHis_GuaTrfase_Thg1"/>
</dbReference>
<dbReference type="PIRSF" id="PIRSF028980">
    <property type="entry name" value="tRNAHis_guanylyltransferase"/>
    <property type="match status" value="1"/>
</dbReference>
<dbReference type="Pfam" id="PF14413">
    <property type="entry name" value="Thg1C"/>
    <property type="match status" value="1"/>
</dbReference>
<feature type="region of interest" description="Disordered" evidence="17">
    <location>
        <begin position="223"/>
        <end position="251"/>
    </location>
</feature>
<gene>
    <name evidence="20" type="ORF">ACJ72_00200</name>
</gene>
<comment type="function">
    <text evidence="1 14">Adds a GMP to the 5'-end of tRNA(His) after transcription and RNase P cleavage.</text>
</comment>
<dbReference type="InterPro" id="IPR024956">
    <property type="entry name" value="tRNAHis_GuaTrfase_cat"/>
</dbReference>
<keyword evidence="6 14" id="KW-0819">tRNA processing</keyword>
<keyword evidence="8 14" id="KW-0479">Metal-binding</keyword>
<dbReference type="GO" id="GO:0000287">
    <property type="term" value="F:magnesium ion binding"/>
    <property type="evidence" value="ECO:0007669"/>
    <property type="project" value="UniProtKB-UniRule"/>
</dbReference>
<evidence type="ECO:0000256" key="4">
    <source>
        <dbReference type="ARBA" id="ARBA00015443"/>
    </source>
</evidence>
<proteinExistence type="inferred from homology"/>
<feature type="binding site" evidence="16">
    <location>
        <position position="30"/>
    </location>
    <ligand>
        <name>Mg(2+)</name>
        <dbReference type="ChEBI" id="CHEBI:18420"/>
        <label>2</label>
        <note>catalytic</note>
    </ligand>
</feature>